<feature type="compositionally biased region" description="Basic and acidic residues" evidence="1">
    <location>
        <begin position="1383"/>
        <end position="1408"/>
    </location>
</feature>
<dbReference type="Gene3D" id="3.30.70.270">
    <property type="match status" value="1"/>
</dbReference>
<dbReference type="EMBL" id="BKCJ010023395">
    <property type="protein sequence ID" value="GEV43383.1"/>
    <property type="molecule type" value="Genomic_DNA"/>
</dbReference>
<dbReference type="InterPro" id="IPR053134">
    <property type="entry name" value="RNA-dir_DNA_polymerase"/>
</dbReference>
<feature type="compositionally biased region" description="Basic and acidic residues" evidence="1">
    <location>
        <begin position="1259"/>
        <end position="1276"/>
    </location>
</feature>
<dbReference type="CDD" id="cd01647">
    <property type="entry name" value="RT_LTR"/>
    <property type="match status" value="1"/>
</dbReference>
<feature type="compositionally biased region" description="Acidic residues" evidence="1">
    <location>
        <begin position="290"/>
        <end position="314"/>
    </location>
</feature>
<evidence type="ECO:0000259" key="2">
    <source>
        <dbReference type="Pfam" id="PF00078"/>
    </source>
</evidence>
<organism evidence="3">
    <name type="scientific">Tanacetum cinerariifolium</name>
    <name type="common">Dalmatian daisy</name>
    <name type="synonym">Chrysanthemum cinerariifolium</name>
    <dbReference type="NCBI Taxonomy" id="118510"/>
    <lineage>
        <taxon>Eukaryota</taxon>
        <taxon>Viridiplantae</taxon>
        <taxon>Streptophyta</taxon>
        <taxon>Embryophyta</taxon>
        <taxon>Tracheophyta</taxon>
        <taxon>Spermatophyta</taxon>
        <taxon>Magnoliopsida</taxon>
        <taxon>eudicotyledons</taxon>
        <taxon>Gunneridae</taxon>
        <taxon>Pentapetalae</taxon>
        <taxon>asterids</taxon>
        <taxon>campanulids</taxon>
        <taxon>Asterales</taxon>
        <taxon>Asteraceae</taxon>
        <taxon>Asteroideae</taxon>
        <taxon>Anthemideae</taxon>
        <taxon>Anthemidinae</taxon>
        <taxon>Tanacetum</taxon>
    </lineage>
</organism>
<comment type="caution">
    <text evidence="3">The sequence shown here is derived from an EMBL/GenBank/DDBJ whole genome shotgun (WGS) entry which is preliminary data.</text>
</comment>
<feature type="region of interest" description="Disordered" evidence="1">
    <location>
        <begin position="1202"/>
        <end position="1221"/>
    </location>
</feature>
<dbReference type="Pfam" id="PF08284">
    <property type="entry name" value="RVP_2"/>
    <property type="match status" value="1"/>
</dbReference>
<dbReference type="PANTHER" id="PTHR24559:SF427">
    <property type="entry name" value="RNA-DIRECTED DNA POLYMERASE"/>
    <property type="match status" value="1"/>
</dbReference>
<feature type="region of interest" description="Disordered" evidence="1">
    <location>
        <begin position="264"/>
        <end position="325"/>
    </location>
</feature>
<dbReference type="PANTHER" id="PTHR24559">
    <property type="entry name" value="TRANSPOSON TY3-I GAG-POL POLYPROTEIN"/>
    <property type="match status" value="1"/>
</dbReference>
<dbReference type="SUPFAM" id="SSF56672">
    <property type="entry name" value="DNA/RNA polymerases"/>
    <property type="match status" value="1"/>
</dbReference>
<accession>A0A699GNQ5</accession>
<dbReference type="Gene3D" id="3.10.10.10">
    <property type="entry name" value="HIV Type 1 Reverse Transcriptase, subunit A, domain 1"/>
    <property type="match status" value="1"/>
</dbReference>
<feature type="region of interest" description="Disordered" evidence="1">
    <location>
        <begin position="1256"/>
        <end position="1276"/>
    </location>
</feature>
<name>A0A699GNQ5_TANCI</name>
<protein>
    <recommendedName>
        <fullName evidence="2">Reverse transcriptase domain-containing protein</fullName>
    </recommendedName>
</protein>
<proteinExistence type="predicted"/>
<dbReference type="Pfam" id="PF00078">
    <property type="entry name" value="RVT_1"/>
    <property type="match status" value="1"/>
</dbReference>
<evidence type="ECO:0000256" key="1">
    <source>
        <dbReference type="SAM" id="MobiDB-lite"/>
    </source>
</evidence>
<dbReference type="InterPro" id="IPR043502">
    <property type="entry name" value="DNA/RNA_pol_sf"/>
</dbReference>
<dbReference type="InterPro" id="IPR000477">
    <property type="entry name" value="RT_dom"/>
</dbReference>
<dbReference type="InterPro" id="IPR043128">
    <property type="entry name" value="Rev_trsase/Diguanyl_cyclase"/>
</dbReference>
<feature type="compositionally biased region" description="Basic and acidic residues" evidence="1">
    <location>
        <begin position="540"/>
        <end position="555"/>
    </location>
</feature>
<feature type="region of interest" description="Disordered" evidence="1">
    <location>
        <begin position="190"/>
        <end position="209"/>
    </location>
</feature>
<evidence type="ECO:0000313" key="3">
    <source>
        <dbReference type="EMBL" id="GEV43383.1"/>
    </source>
</evidence>
<feature type="domain" description="Reverse transcriptase" evidence="2">
    <location>
        <begin position="991"/>
        <end position="1078"/>
    </location>
</feature>
<feature type="region of interest" description="Disordered" evidence="1">
    <location>
        <begin position="1378"/>
        <end position="1408"/>
    </location>
</feature>
<dbReference type="CDD" id="cd00303">
    <property type="entry name" value="retropepsin_like"/>
    <property type="match status" value="1"/>
</dbReference>
<gene>
    <name evidence="3" type="ORF">Tci_115360</name>
</gene>
<sequence length="1443" mass="162749">MVVTPNLIRGWFLRASCNNLLFQFDAIDADEEITLVNVQDDADKKMFDVNVLDVEVINTAKLIFDVALVSDASDIVSTASIPVSTGSAVTTVSAATTTIVTITIADDITLAQALEEIKIKKSKEKGINIQELGKSTLIKSSQQSHDKGKGMMIEPVIEPVKPMKRKEQIKLDEEAVKIYADHQLAERMQAQEQEELSIAQKSLDQASLPPSPVYVPDPMKLEDHVSVYVPEPVYPEYLALPDDEIPMKDQPLPANALPIALSSGYITDSDPEEGKEDHEKDPIDYPADGGGDDDDESSDDDDDDDEKEDEDEEEHLAHAGSTVVASPAVDHEVLARLFALHTPPPSSPLSPLSSPPTSPTYAQALLGAIAQIRATAPSTHHSLLPSRKPQLLPIPLPAQSTSRRADILKADMPPQKRLILTAPTPRFEVGESSIDVAARQPGYTMARRIDYSFMDTVDARKRARSFMHDAQDDRVVVRAEIEILRRDRLDYSDKDSGYHHEWHHQDSDDHATRAIMHIQALKAGARVDTLEDFGCSNKSRNGDDNQDSRTGERRQAPPTRECTYSDFLKCQALNFKGTKGVVGLTQWWWNSHVKTVTHEVAYAMAWKNLKNMMTDKYYPRDEIKKLEIEMWNLKVKGTDVYVGGLIDRIHKSVMASKPKTMQDAIEFTIELMDQKIRTLAERQAEYKNKFEDTSRNNQNQQHPFKRHNVARAYTVGPREKKPYEESKPICPKCNYHHDGQCAPKCTNSKRTGHFKNKCSKLRNKNQGNRARNGNVVARAYGVGTAGINLNFNVVTGTFLLNNRYAFILFDTGVDRSFMSSAFSSLIDIIPTTLDHGYDVELADDRIIWVNTLIPGYTLNFLNHPFIIDLMPVEIGSFDVIIGMNCDRSSNENGSQLNIISCTKMQKYLLKGCHVFLAHLTARKTEDKSEKKRLEDVLIILDFLEVFPEDLPGIPPTRQVEFQINLVPGVAPVTRAHYQMALPEMKELSDQLQELSNKGFLTMKNRYPLPRIDDLFDQLQGSSVYSKIDLRSGYHQLRFREEDIPNTAFKTRYRHYEFQVMPFGLTSAPTVFMDVMNRVQEYALWDVLESGNSFVPVTQTTTAEGGSITTTISSSVTTEENIKKKNDVKAIKTRFCGKKAIKKTQKTLLKQMFENFSATSTESLDSIFNRLQKIKKPDLDTISIDDLYNNFKIVKQEVKGTASSNSSSQNIDFVSSPTNQSNGSQLVHEDLQQIHEDDLEETDLKWQLALLSMRAKRGTRNQDSRNRYQDSSRRTVHVEETPPKFMVAIDEVGFGWSYMSKDEVPTNMDLIDFSDSESLDKLLGSQKTDKSKNDLGFQSYNFVLPPATLVYNTRRCLPPKTDLSYSGLEKFKQPQFESYRPKSCKKESKNASEDIPNKPKKYRDAPFVKDSVSDNKDCSVESPVVVEKKTDVPTIAKVEFVRPK</sequence>
<reference evidence="3" key="1">
    <citation type="journal article" date="2019" name="Sci. Rep.">
        <title>Draft genome of Tanacetum cinerariifolium, the natural source of mosquito coil.</title>
        <authorList>
            <person name="Yamashiro T."/>
            <person name="Shiraishi A."/>
            <person name="Satake H."/>
            <person name="Nakayama K."/>
        </authorList>
    </citation>
    <scope>NUCLEOTIDE SEQUENCE</scope>
</reference>
<feature type="region of interest" description="Disordered" evidence="1">
    <location>
        <begin position="534"/>
        <end position="558"/>
    </location>
</feature>